<gene>
    <name evidence="1" type="ORF">F8M41_002876</name>
</gene>
<evidence type="ECO:0000313" key="1">
    <source>
        <dbReference type="EMBL" id="KAF0446795.1"/>
    </source>
</evidence>
<dbReference type="OrthoDB" id="2417160at2759"/>
<proteinExistence type="predicted"/>
<evidence type="ECO:0000313" key="2">
    <source>
        <dbReference type="Proteomes" id="UP000439903"/>
    </source>
</evidence>
<protein>
    <submittedName>
        <fullName evidence="1">Uncharacterized protein</fullName>
    </submittedName>
</protein>
<dbReference type="AlphaFoldDB" id="A0A8H3XCW2"/>
<sequence>MNNPILKKAARRVFSPVWSARCHPIYLLIEATDEVQLMKLYPEICILLLFRLIPVTKKEAKAQKNEENITISEIVVKIKTFLEPFSKSTQKKIFGTKVKKKSKLLDILQEMKGLLDMNNDPDGSENSEGQQE</sequence>
<dbReference type="Proteomes" id="UP000439903">
    <property type="component" value="Unassembled WGS sequence"/>
</dbReference>
<reference evidence="1 2" key="1">
    <citation type="journal article" date="2019" name="Environ. Microbiol.">
        <title>At the nexus of three kingdoms: the genome of the mycorrhizal fungus Gigaspora margarita provides insights into plant, endobacterial and fungal interactions.</title>
        <authorList>
            <person name="Venice F."/>
            <person name="Ghignone S."/>
            <person name="Salvioli di Fossalunga A."/>
            <person name="Amselem J."/>
            <person name="Novero M."/>
            <person name="Xianan X."/>
            <person name="Sedzielewska Toro K."/>
            <person name="Morin E."/>
            <person name="Lipzen A."/>
            <person name="Grigoriev I.V."/>
            <person name="Henrissat B."/>
            <person name="Martin F.M."/>
            <person name="Bonfante P."/>
        </authorList>
    </citation>
    <scope>NUCLEOTIDE SEQUENCE [LARGE SCALE GENOMIC DNA]</scope>
    <source>
        <strain evidence="1 2">BEG34</strain>
    </source>
</reference>
<accession>A0A8H3XCW2</accession>
<dbReference type="EMBL" id="WTPW01001246">
    <property type="protein sequence ID" value="KAF0446795.1"/>
    <property type="molecule type" value="Genomic_DNA"/>
</dbReference>
<keyword evidence="2" id="KW-1185">Reference proteome</keyword>
<organism evidence="1 2">
    <name type="scientific">Gigaspora margarita</name>
    <dbReference type="NCBI Taxonomy" id="4874"/>
    <lineage>
        <taxon>Eukaryota</taxon>
        <taxon>Fungi</taxon>
        <taxon>Fungi incertae sedis</taxon>
        <taxon>Mucoromycota</taxon>
        <taxon>Glomeromycotina</taxon>
        <taxon>Glomeromycetes</taxon>
        <taxon>Diversisporales</taxon>
        <taxon>Gigasporaceae</taxon>
        <taxon>Gigaspora</taxon>
    </lineage>
</organism>
<comment type="caution">
    <text evidence="1">The sequence shown here is derived from an EMBL/GenBank/DDBJ whole genome shotgun (WGS) entry which is preliminary data.</text>
</comment>
<name>A0A8H3XCW2_GIGMA</name>